<dbReference type="AlphaFoldDB" id="A0AA88Y892"/>
<evidence type="ECO:0000256" key="1">
    <source>
        <dbReference type="SAM" id="MobiDB-lite"/>
    </source>
</evidence>
<sequence>MAVPIGPPQHGHSQYLMQNQHNVSYRQSDDVTIDTVKTANQMPSMKEQMLPTQESSTQYAVNKASSYPDPGFSPPTKQSSRQPMWDELHAEHDHTCNDDVLQEAVRLDADYRSISQRLEQHESRQGELQHYIQMLLNKPPGDNEQRPEDEMNGSTNSNDHTEELDLNDTAQAAQLQRELHRIQELRNKQAESQVAEQRDKDMSSSQRSSNSDSSNKVLQPDQLSEITRMLHQYWKHGDTPNATETNPPMDDEQMLQLIRMMQAMQAGNVQRGFPQQGKADGRRMAPVSPRSPKQNKEMAKVKRNLKEQLAVPPQGPARGEKPITKEQCTQQQMKKPERKIAPSAKSAAGKNKSAWK</sequence>
<dbReference type="EMBL" id="VSWD01000008">
    <property type="protein sequence ID" value="KAK3094760.1"/>
    <property type="molecule type" value="Genomic_DNA"/>
</dbReference>
<keyword evidence="3" id="KW-1185">Reference proteome</keyword>
<organism evidence="2 3">
    <name type="scientific">Pinctada imbricata</name>
    <name type="common">Atlantic pearl-oyster</name>
    <name type="synonym">Pinctada martensii</name>
    <dbReference type="NCBI Taxonomy" id="66713"/>
    <lineage>
        <taxon>Eukaryota</taxon>
        <taxon>Metazoa</taxon>
        <taxon>Spiralia</taxon>
        <taxon>Lophotrochozoa</taxon>
        <taxon>Mollusca</taxon>
        <taxon>Bivalvia</taxon>
        <taxon>Autobranchia</taxon>
        <taxon>Pteriomorphia</taxon>
        <taxon>Pterioida</taxon>
        <taxon>Pterioidea</taxon>
        <taxon>Pteriidae</taxon>
        <taxon>Pinctada</taxon>
    </lineage>
</organism>
<feature type="compositionally biased region" description="Polar residues" evidence="1">
    <location>
        <begin position="50"/>
        <end position="65"/>
    </location>
</feature>
<protein>
    <submittedName>
        <fullName evidence="2">Uncharacterized protein</fullName>
    </submittedName>
</protein>
<proteinExistence type="predicted"/>
<comment type="caution">
    <text evidence="2">The sequence shown here is derived from an EMBL/GenBank/DDBJ whole genome shotgun (WGS) entry which is preliminary data.</text>
</comment>
<feature type="compositionally biased region" description="Low complexity" evidence="1">
    <location>
        <begin position="341"/>
        <end position="356"/>
    </location>
</feature>
<name>A0AA88Y892_PINIB</name>
<feature type="region of interest" description="Disordered" evidence="1">
    <location>
        <begin position="137"/>
        <end position="162"/>
    </location>
</feature>
<accession>A0AA88Y892</accession>
<reference evidence="2" key="1">
    <citation type="submission" date="2019-08" db="EMBL/GenBank/DDBJ databases">
        <title>The improved chromosome-level genome for the pearl oyster Pinctada fucata martensii using PacBio sequencing and Hi-C.</title>
        <authorList>
            <person name="Zheng Z."/>
        </authorList>
    </citation>
    <scope>NUCLEOTIDE SEQUENCE</scope>
    <source>
        <strain evidence="2">ZZ-2019</strain>
        <tissue evidence="2">Adductor muscle</tissue>
    </source>
</reference>
<feature type="region of interest" description="Disordered" evidence="1">
    <location>
        <begin position="187"/>
        <end position="220"/>
    </location>
</feature>
<gene>
    <name evidence="2" type="ORF">FSP39_005848</name>
</gene>
<feature type="region of interest" description="Disordered" evidence="1">
    <location>
        <begin position="42"/>
        <end position="82"/>
    </location>
</feature>
<feature type="compositionally biased region" description="Low complexity" evidence="1">
    <location>
        <begin position="203"/>
        <end position="216"/>
    </location>
</feature>
<evidence type="ECO:0000313" key="2">
    <source>
        <dbReference type="EMBL" id="KAK3094760.1"/>
    </source>
</evidence>
<evidence type="ECO:0000313" key="3">
    <source>
        <dbReference type="Proteomes" id="UP001186944"/>
    </source>
</evidence>
<feature type="region of interest" description="Disordered" evidence="1">
    <location>
        <begin position="273"/>
        <end position="356"/>
    </location>
</feature>
<dbReference type="Proteomes" id="UP001186944">
    <property type="component" value="Unassembled WGS sequence"/>
</dbReference>
<feature type="compositionally biased region" description="Basic and acidic residues" evidence="1">
    <location>
        <begin position="294"/>
        <end position="306"/>
    </location>
</feature>